<evidence type="ECO:0000313" key="1">
    <source>
        <dbReference type="EMBL" id="KAI0502371.1"/>
    </source>
</evidence>
<evidence type="ECO:0000313" key="2">
    <source>
        <dbReference type="Proteomes" id="UP000829196"/>
    </source>
</evidence>
<sequence>MEEENLIILKKVDVGDSQHEILDTHKVDTITLFFKPIEVDVEGSIKGILKLL</sequence>
<dbReference type="Proteomes" id="UP000829196">
    <property type="component" value="Unassembled WGS sequence"/>
</dbReference>
<organism evidence="1 2">
    <name type="scientific">Dendrobium nobile</name>
    <name type="common">Orchid</name>
    <dbReference type="NCBI Taxonomy" id="94219"/>
    <lineage>
        <taxon>Eukaryota</taxon>
        <taxon>Viridiplantae</taxon>
        <taxon>Streptophyta</taxon>
        <taxon>Embryophyta</taxon>
        <taxon>Tracheophyta</taxon>
        <taxon>Spermatophyta</taxon>
        <taxon>Magnoliopsida</taxon>
        <taxon>Liliopsida</taxon>
        <taxon>Asparagales</taxon>
        <taxon>Orchidaceae</taxon>
        <taxon>Epidendroideae</taxon>
        <taxon>Malaxideae</taxon>
        <taxon>Dendrobiinae</taxon>
        <taxon>Dendrobium</taxon>
    </lineage>
</organism>
<protein>
    <submittedName>
        <fullName evidence="1">Uncharacterized protein</fullName>
    </submittedName>
</protein>
<gene>
    <name evidence="1" type="ORF">KFK09_017319</name>
</gene>
<accession>A0A8T3B1X3</accession>
<proteinExistence type="predicted"/>
<keyword evidence="2" id="KW-1185">Reference proteome</keyword>
<dbReference type="EMBL" id="JAGYWB010000012">
    <property type="protein sequence ID" value="KAI0502371.1"/>
    <property type="molecule type" value="Genomic_DNA"/>
</dbReference>
<dbReference type="AlphaFoldDB" id="A0A8T3B1X3"/>
<name>A0A8T3B1X3_DENNO</name>
<reference evidence="1" key="1">
    <citation type="journal article" date="2022" name="Front. Genet.">
        <title>Chromosome-Scale Assembly of the Dendrobium nobile Genome Provides Insights Into the Molecular Mechanism of the Biosynthesis of the Medicinal Active Ingredient of Dendrobium.</title>
        <authorList>
            <person name="Xu Q."/>
            <person name="Niu S.-C."/>
            <person name="Li K.-L."/>
            <person name="Zheng P.-J."/>
            <person name="Zhang X.-J."/>
            <person name="Jia Y."/>
            <person name="Liu Y."/>
            <person name="Niu Y.-X."/>
            <person name="Yu L.-H."/>
            <person name="Chen D.-F."/>
            <person name="Zhang G.-Q."/>
        </authorList>
    </citation>
    <scope>NUCLEOTIDE SEQUENCE</scope>
    <source>
        <tissue evidence="1">Leaf</tissue>
    </source>
</reference>
<comment type="caution">
    <text evidence="1">The sequence shown here is derived from an EMBL/GenBank/DDBJ whole genome shotgun (WGS) entry which is preliminary data.</text>
</comment>